<dbReference type="InterPro" id="IPR001806">
    <property type="entry name" value="Small_GTPase"/>
</dbReference>
<dbReference type="GO" id="GO:0005525">
    <property type="term" value="F:GTP binding"/>
    <property type="evidence" value="ECO:0007669"/>
    <property type="project" value="InterPro"/>
</dbReference>
<dbReference type="AlphaFoldDB" id="A0AAJ7DWP4"/>
<dbReference type="SUPFAM" id="SSF52540">
    <property type="entry name" value="P-loop containing nucleoside triphosphate hydrolases"/>
    <property type="match status" value="1"/>
</dbReference>
<keyword evidence="2" id="KW-0597">Phosphoprotein</keyword>
<dbReference type="GO" id="GO:0003924">
    <property type="term" value="F:GTPase activity"/>
    <property type="evidence" value="ECO:0007669"/>
    <property type="project" value="InterPro"/>
</dbReference>
<organism evidence="4 5">
    <name type="scientific">Ceratosolen solmsi marchali</name>
    <dbReference type="NCBI Taxonomy" id="326594"/>
    <lineage>
        <taxon>Eukaryota</taxon>
        <taxon>Metazoa</taxon>
        <taxon>Ecdysozoa</taxon>
        <taxon>Arthropoda</taxon>
        <taxon>Hexapoda</taxon>
        <taxon>Insecta</taxon>
        <taxon>Pterygota</taxon>
        <taxon>Neoptera</taxon>
        <taxon>Endopterygota</taxon>
        <taxon>Hymenoptera</taxon>
        <taxon>Apocrita</taxon>
        <taxon>Proctotrupomorpha</taxon>
        <taxon>Chalcidoidea</taxon>
        <taxon>Agaonidae</taxon>
        <taxon>Agaoninae</taxon>
        <taxon>Ceratosolen</taxon>
    </lineage>
</organism>
<dbReference type="KEGG" id="csol:105363245"/>
<dbReference type="GeneID" id="105363245"/>
<dbReference type="InterPro" id="IPR027417">
    <property type="entry name" value="P-loop_NTPase"/>
</dbReference>
<dbReference type="Pfam" id="PF00071">
    <property type="entry name" value="Ras"/>
    <property type="match status" value="1"/>
</dbReference>
<accession>A0AAJ7DWP4</accession>
<dbReference type="PROSITE" id="PS51419">
    <property type="entry name" value="RAB"/>
    <property type="match status" value="1"/>
</dbReference>
<keyword evidence="4" id="KW-1185">Reference proteome</keyword>
<dbReference type="GO" id="GO:0005886">
    <property type="term" value="C:plasma membrane"/>
    <property type="evidence" value="ECO:0007669"/>
    <property type="project" value="TreeGrafter"/>
</dbReference>
<dbReference type="InterPro" id="IPR051641">
    <property type="entry name" value="RGK_GTP-binding_reg"/>
</dbReference>
<dbReference type="SMART" id="SM00173">
    <property type="entry name" value="RAS"/>
    <property type="match status" value="1"/>
</dbReference>
<reference evidence="5" key="1">
    <citation type="submission" date="2025-08" db="UniProtKB">
        <authorList>
            <consortium name="RefSeq"/>
        </authorList>
    </citation>
    <scope>IDENTIFICATION</scope>
</reference>
<dbReference type="PRINTS" id="PR00449">
    <property type="entry name" value="RASTRNSFRMNG"/>
</dbReference>
<dbReference type="SMART" id="SM00175">
    <property type="entry name" value="RAB"/>
    <property type="match status" value="1"/>
</dbReference>
<dbReference type="PROSITE" id="PS51421">
    <property type="entry name" value="RAS"/>
    <property type="match status" value="1"/>
</dbReference>
<evidence type="ECO:0000313" key="4">
    <source>
        <dbReference type="Proteomes" id="UP000695007"/>
    </source>
</evidence>
<sequence>MLAETRRCGGGNGGGNCGNGGDDETEDGVEYYRLRSFSITANGVFNLGDSLKSRRSRSINSVTSSGTSCSSTRDARLLSSASQLSGIESGVENDQGESTDDGTRVATYKVGMLGASGVGKTALTAQFTTSEYICAYDASLDDEYGQKSVSVMIDGQETELEIIDHPATEMSVETFCSSYNPDVYVVVYSVVDRRSLKFAEETLVHLWKSDYMATHGVILVGNKVDLQRKREVAAMMGRRLANSCGCKFIETSSGLAHHVDELLVGILAQIKLNPQRDRNQVTRRRRSKQRRTILKHLLGFKRKTKSCENLFVL</sequence>
<name>A0AAJ7DWP4_9HYME</name>
<dbReference type="Proteomes" id="UP000695007">
    <property type="component" value="Unplaced"/>
</dbReference>
<dbReference type="SMART" id="SM00174">
    <property type="entry name" value="RHO"/>
    <property type="match status" value="1"/>
</dbReference>
<evidence type="ECO:0000256" key="3">
    <source>
        <dbReference type="SAM" id="MobiDB-lite"/>
    </source>
</evidence>
<protein>
    <submittedName>
        <fullName evidence="5">Ras-related protein Rap-2a-like</fullName>
    </submittedName>
</protein>
<dbReference type="Gene3D" id="3.40.50.300">
    <property type="entry name" value="P-loop containing nucleotide triphosphate hydrolases"/>
    <property type="match status" value="1"/>
</dbReference>
<evidence type="ECO:0000256" key="2">
    <source>
        <dbReference type="ARBA" id="ARBA00022553"/>
    </source>
</evidence>
<dbReference type="PANTHER" id="PTHR45775:SF6">
    <property type="entry name" value="RAD, GEM_KIR FAMILY MEMBER 2, ISOFORM C"/>
    <property type="match status" value="1"/>
</dbReference>
<dbReference type="GO" id="GO:0005246">
    <property type="term" value="F:calcium channel regulator activity"/>
    <property type="evidence" value="ECO:0007669"/>
    <property type="project" value="TreeGrafter"/>
</dbReference>
<comment type="similarity">
    <text evidence="1">Belongs to the small GTPase superfamily. RGK family.</text>
</comment>
<dbReference type="NCBIfam" id="TIGR00231">
    <property type="entry name" value="small_GTP"/>
    <property type="match status" value="1"/>
</dbReference>
<evidence type="ECO:0000256" key="1">
    <source>
        <dbReference type="ARBA" id="ARBA00008846"/>
    </source>
</evidence>
<gene>
    <name evidence="5" type="primary">LOC105363245</name>
</gene>
<dbReference type="FunFam" id="3.40.50.300:FF:000664">
    <property type="entry name" value="Uncharacterized protein, isoform B"/>
    <property type="match status" value="1"/>
</dbReference>
<dbReference type="InterPro" id="IPR005225">
    <property type="entry name" value="Small_GTP-bd"/>
</dbReference>
<dbReference type="PANTHER" id="PTHR45775">
    <property type="entry name" value="RAD, GEM/KIR FAMILY MEMBER 2, ISOFORM C"/>
    <property type="match status" value="1"/>
</dbReference>
<dbReference type="RefSeq" id="XP_011499184.1">
    <property type="nucleotide sequence ID" value="XM_011500882.1"/>
</dbReference>
<proteinExistence type="inferred from homology"/>
<feature type="compositionally biased region" description="Gly residues" evidence="3">
    <location>
        <begin position="8"/>
        <end position="20"/>
    </location>
</feature>
<evidence type="ECO:0000313" key="5">
    <source>
        <dbReference type="RefSeq" id="XP_011499184.1"/>
    </source>
</evidence>
<feature type="region of interest" description="Disordered" evidence="3">
    <location>
        <begin position="1"/>
        <end position="22"/>
    </location>
</feature>